<name>A0A3F2RWD9_9STRA</name>
<dbReference type="GO" id="GO:0003955">
    <property type="term" value="F:NAD(P)H dehydrogenase (quinone) activity"/>
    <property type="evidence" value="ECO:0007669"/>
    <property type="project" value="InterPro"/>
</dbReference>
<evidence type="ECO:0000256" key="1">
    <source>
        <dbReference type="ARBA" id="ARBA00006961"/>
    </source>
</evidence>
<evidence type="ECO:0000313" key="6">
    <source>
        <dbReference type="Proteomes" id="UP000277300"/>
    </source>
</evidence>
<dbReference type="GO" id="GO:0016020">
    <property type="term" value="C:membrane"/>
    <property type="evidence" value="ECO:0007669"/>
    <property type="project" value="TreeGrafter"/>
</dbReference>
<feature type="region of interest" description="Disordered" evidence="2">
    <location>
        <begin position="567"/>
        <end position="597"/>
    </location>
</feature>
<dbReference type="FunFam" id="3.40.50.360:FF:000001">
    <property type="entry name" value="NAD(P)H dehydrogenase (Quinone) FQR1-like"/>
    <property type="match status" value="1"/>
</dbReference>
<evidence type="ECO:0000259" key="3">
    <source>
        <dbReference type="PROSITE" id="PS50902"/>
    </source>
</evidence>
<dbReference type="EMBL" id="MBAD02000914">
    <property type="protein sequence ID" value="RLN61243.1"/>
    <property type="molecule type" value="Genomic_DNA"/>
</dbReference>
<dbReference type="NCBIfam" id="NF002999">
    <property type="entry name" value="PRK03767.1"/>
    <property type="match status" value="1"/>
</dbReference>
<dbReference type="PANTHER" id="PTHR30546">
    <property type="entry name" value="FLAVODOXIN-RELATED PROTEIN WRBA-RELATED"/>
    <property type="match status" value="1"/>
</dbReference>
<dbReference type="Pfam" id="PF03358">
    <property type="entry name" value="FMN_red"/>
    <property type="match status" value="1"/>
</dbReference>
<dbReference type="InterPro" id="IPR029039">
    <property type="entry name" value="Flavoprotein-like_sf"/>
</dbReference>
<comment type="caution">
    <text evidence="5">The sequence shown here is derived from an EMBL/GenBank/DDBJ whole genome shotgun (WGS) entry which is preliminary data.</text>
</comment>
<sequence>MGQAGSLQQKSALRDVLSLRRGVSNTELEEVLRTFCALFPLELPVTVDASLVSSVTGVDIKERRLFDVVHSLLQDQTEQAQRNAKNRDMTELVLTSFRRIIRWRNLYKLCAKCSMKPFITCLYRPSPRLVLSVLATLELMLSPCPGFESGDKAAERSEAANRRNFGDAGGYEVLRSLLTQYGALVVKEEHGDAAAVLTGVLKLFCLTLVSRRVATDLLTCSQAVDALMNARVSLLDLCHCRDKEHDVMRLASELVKELFSIVTIEQVHELQEAAREYGALLYALATAVQEEKELETSQNGEKVVEEYDGSGEIDHDMREISVDLVELFCAGNMRSKKTMHRIFPVEVFVPKDAHSDRIVQHTTASPSSLYHTKPIPELIVNGYFVEYLIPRVADLTESCDPNGMGMCVAAAEFLKETSELSSLAHQVGGVSSPGLFSELNDLLNDALGFGGCGMGRLLNSVSAEVFASTFNASQKRAADVNWGRKQRQAAGIRAITKNHGVITALIELASRQMIMQYADIDAATACLSCLGGLCHYDELRMQVVAAGGLLSLLDTVAFCPAEELDDTAPAAQAGSDDETKEENQNSSTSVEKNSSDDVNSKIDMVEEIQRKPSRFFGAIRSAALVLRACLSAKSATVPSLATQVLQQLLTPSFVRVLRGSPDQFILELQTTEDISTATLIWTIDMRRRLQNCITHELTKVKAAAAANSWPRWDPEHLVAADSFRYQYPELADVLVLHDVYLANFVATPVKDLDLGDIDMASFSEALLISIQSHENVLRILYERGTSDSSKEAAVQLMRQAMEKLVSTHPQHNLEVSGVRNLLLSDGSPAVSPATAGTHSKTPSTPSPSIMTKVAIVIYSMYGHVATLAETIKAGVESVEGVTATILQVQETLPELVLEKMHAPPKKDYPIITPEQLTDFDGILWGMPTRFGMMPAQIKAFFDGCGGLWAKGALIGKTTGIFFSCGSQGGGNESTAMNTATFFAHQGMTFVPLGVRARHLHTLDEVVGGGKWGAGTYAGTGDRQPTERELGTAKIQGESFAVITKKIFS</sequence>
<dbReference type="Gene3D" id="3.40.50.360">
    <property type="match status" value="1"/>
</dbReference>
<dbReference type="Proteomes" id="UP000277300">
    <property type="component" value="Unassembled WGS sequence"/>
</dbReference>
<proteinExistence type="inferred from homology"/>
<reference evidence="6 7" key="1">
    <citation type="submission" date="2018-07" db="EMBL/GenBank/DDBJ databases">
        <title>Genome sequencing of oomycete isolates from Chile give support for New Zealand origin for Phytophthora kernoviae and make available the first Nothophytophthora sp. genome.</title>
        <authorList>
            <person name="Studholme D.J."/>
            <person name="Sanfuentes E."/>
            <person name="Panda P."/>
            <person name="Hill R."/>
            <person name="Sambles C."/>
            <person name="Grant M."/>
            <person name="Williams N.M."/>
            <person name="Mcdougal R.L."/>
        </authorList>
    </citation>
    <scope>NUCLEOTIDE SEQUENCE [LARGE SCALE GENOMIC DNA]</scope>
    <source>
        <strain evidence="5">Chile6</strain>
        <strain evidence="4">Chile7</strain>
    </source>
</reference>
<evidence type="ECO:0000313" key="4">
    <source>
        <dbReference type="EMBL" id="RLN61243.1"/>
    </source>
</evidence>
<dbReference type="EMBL" id="MBDO02000052">
    <property type="protein sequence ID" value="RLN65522.1"/>
    <property type="molecule type" value="Genomic_DNA"/>
</dbReference>
<dbReference type="OrthoDB" id="69656at2759"/>
<comment type="similarity">
    <text evidence="1">Belongs to the WrbA family.</text>
</comment>
<evidence type="ECO:0000256" key="2">
    <source>
        <dbReference type="SAM" id="MobiDB-lite"/>
    </source>
</evidence>
<dbReference type="PANTHER" id="PTHR30546:SF23">
    <property type="entry name" value="FLAVOPROTEIN-LIKE PROTEIN YCP4-RELATED"/>
    <property type="match status" value="1"/>
</dbReference>
<gene>
    <name evidence="4" type="ORF">BBJ29_001609</name>
    <name evidence="5" type="ORF">BBP00_00002796</name>
</gene>
<evidence type="ECO:0000313" key="7">
    <source>
        <dbReference type="Proteomes" id="UP000284657"/>
    </source>
</evidence>
<dbReference type="GO" id="GO:0010181">
    <property type="term" value="F:FMN binding"/>
    <property type="evidence" value="ECO:0007669"/>
    <property type="project" value="InterPro"/>
</dbReference>
<dbReference type="SUPFAM" id="SSF52218">
    <property type="entry name" value="Flavoproteins"/>
    <property type="match status" value="1"/>
</dbReference>
<dbReference type="InterPro" id="IPR008254">
    <property type="entry name" value="Flavodoxin/NO_synth"/>
</dbReference>
<dbReference type="NCBIfam" id="TIGR01755">
    <property type="entry name" value="flav_wrbA"/>
    <property type="match status" value="1"/>
</dbReference>
<feature type="domain" description="Flavodoxin-like" evidence="3">
    <location>
        <begin position="853"/>
        <end position="1016"/>
    </location>
</feature>
<dbReference type="PROSITE" id="PS50902">
    <property type="entry name" value="FLAVODOXIN_LIKE"/>
    <property type="match status" value="1"/>
</dbReference>
<organism evidence="5 6">
    <name type="scientific">Phytophthora kernoviae</name>
    <dbReference type="NCBI Taxonomy" id="325452"/>
    <lineage>
        <taxon>Eukaryota</taxon>
        <taxon>Sar</taxon>
        <taxon>Stramenopiles</taxon>
        <taxon>Oomycota</taxon>
        <taxon>Peronosporomycetes</taxon>
        <taxon>Peronosporales</taxon>
        <taxon>Peronosporaceae</taxon>
        <taxon>Phytophthora</taxon>
    </lineage>
</organism>
<dbReference type="Proteomes" id="UP000284657">
    <property type="component" value="Unassembled WGS sequence"/>
</dbReference>
<protein>
    <recommendedName>
        <fullName evidence="3">Flavodoxin-like domain-containing protein</fullName>
    </recommendedName>
</protein>
<evidence type="ECO:0000313" key="5">
    <source>
        <dbReference type="EMBL" id="RLN65522.1"/>
    </source>
</evidence>
<dbReference type="InterPro" id="IPR005025">
    <property type="entry name" value="FMN_Rdtase-like_dom"/>
</dbReference>
<dbReference type="InterPro" id="IPR010089">
    <property type="entry name" value="Flavoprotein_WrbA-like"/>
</dbReference>
<dbReference type="AlphaFoldDB" id="A0A3F2RWD9"/>
<accession>A0A3F2RWD9</accession>